<dbReference type="OrthoDB" id="49605at2759"/>
<gene>
    <name evidence="1" type="ORF">CYLTODRAFT_425879</name>
</gene>
<dbReference type="AlphaFoldDB" id="A0A0D7B2F8"/>
<name>A0A0D7B2F8_9AGAR</name>
<dbReference type="STRING" id="1314674.A0A0D7B2F8"/>
<sequence>MTPEQRAQVHAAAAERQITKERRNIITSNPDDQPVFGDFDHSYDERTRMRKMIDIGILGKKGAHPASKEGVEGLKFLLETGKHALERGGVCALKVNSKKMLKHFYGTPGVREFGNEMGFKLEKVLSDGTPVREFSGDLEQLKLCIHLLDDALHLEERRVDDYLGERRKREDSEDARVIAKRRFMDDRKAVRQRIVREQTRRVVRDGKIVSSEVDLEGKMKEMSI</sequence>
<dbReference type="Proteomes" id="UP000054007">
    <property type="component" value="Unassembled WGS sequence"/>
</dbReference>
<dbReference type="EMBL" id="KN880679">
    <property type="protein sequence ID" value="KIY63696.1"/>
    <property type="molecule type" value="Genomic_DNA"/>
</dbReference>
<evidence type="ECO:0000313" key="1">
    <source>
        <dbReference type="EMBL" id="KIY63696.1"/>
    </source>
</evidence>
<organism evidence="1 2">
    <name type="scientific">Cylindrobasidium torrendii FP15055 ss-10</name>
    <dbReference type="NCBI Taxonomy" id="1314674"/>
    <lineage>
        <taxon>Eukaryota</taxon>
        <taxon>Fungi</taxon>
        <taxon>Dikarya</taxon>
        <taxon>Basidiomycota</taxon>
        <taxon>Agaricomycotina</taxon>
        <taxon>Agaricomycetes</taxon>
        <taxon>Agaricomycetidae</taxon>
        <taxon>Agaricales</taxon>
        <taxon>Marasmiineae</taxon>
        <taxon>Physalacriaceae</taxon>
        <taxon>Cylindrobasidium</taxon>
    </lineage>
</organism>
<keyword evidence="2" id="KW-1185">Reference proteome</keyword>
<protein>
    <recommendedName>
        <fullName evidence="3">PUB domain-containing protein</fullName>
    </recommendedName>
</protein>
<proteinExistence type="predicted"/>
<evidence type="ECO:0008006" key="3">
    <source>
        <dbReference type="Google" id="ProtNLM"/>
    </source>
</evidence>
<reference evidence="1 2" key="1">
    <citation type="journal article" date="2015" name="Fungal Genet. Biol.">
        <title>Evolution of novel wood decay mechanisms in Agaricales revealed by the genome sequences of Fistulina hepatica and Cylindrobasidium torrendii.</title>
        <authorList>
            <person name="Floudas D."/>
            <person name="Held B.W."/>
            <person name="Riley R."/>
            <person name="Nagy L.G."/>
            <person name="Koehler G."/>
            <person name="Ransdell A.S."/>
            <person name="Younus H."/>
            <person name="Chow J."/>
            <person name="Chiniquy J."/>
            <person name="Lipzen A."/>
            <person name="Tritt A."/>
            <person name="Sun H."/>
            <person name="Haridas S."/>
            <person name="LaButti K."/>
            <person name="Ohm R.A."/>
            <person name="Kues U."/>
            <person name="Blanchette R.A."/>
            <person name="Grigoriev I.V."/>
            <person name="Minto R.E."/>
            <person name="Hibbett D.S."/>
        </authorList>
    </citation>
    <scope>NUCLEOTIDE SEQUENCE [LARGE SCALE GENOMIC DNA]</scope>
    <source>
        <strain evidence="1 2">FP15055 ss-10</strain>
    </source>
</reference>
<accession>A0A0D7B2F8</accession>
<evidence type="ECO:0000313" key="2">
    <source>
        <dbReference type="Proteomes" id="UP000054007"/>
    </source>
</evidence>